<protein>
    <submittedName>
        <fullName evidence="3">Uncharacterized protein</fullName>
    </submittedName>
</protein>
<name>A0A371CIF5_9APHY</name>
<feature type="signal peptide" evidence="2">
    <location>
        <begin position="1"/>
        <end position="23"/>
    </location>
</feature>
<accession>A0A371CIF5</accession>
<evidence type="ECO:0000256" key="2">
    <source>
        <dbReference type="SAM" id="SignalP"/>
    </source>
</evidence>
<reference evidence="3 4" key="1">
    <citation type="journal article" date="2018" name="Biotechnol. Biofuels">
        <title>Integrative visual omics of the white-rot fungus Polyporus brumalis exposes the biotechnological potential of its oxidative enzymes for delignifying raw plant biomass.</title>
        <authorList>
            <person name="Miyauchi S."/>
            <person name="Rancon A."/>
            <person name="Drula E."/>
            <person name="Hage H."/>
            <person name="Chaduli D."/>
            <person name="Favel A."/>
            <person name="Grisel S."/>
            <person name="Henrissat B."/>
            <person name="Herpoel-Gimbert I."/>
            <person name="Ruiz-Duenas F.J."/>
            <person name="Chevret D."/>
            <person name="Hainaut M."/>
            <person name="Lin J."/>
            <person name="Wang M."/>
            <person name="Pangilinan J."/>
            <person name="Lipzen A."/>
            <person name="Lesage-Meessen L."/>
            <person name="Navarro D."/>
            <person name="Riley R."/>
            <person name="Grigoriev I.V."/>
            <person name="Zhou S."/>
            <person name="Raouche S."/>
            <person name="Rosso M.N."/>
        </authorList>
    </citation>
    <scope>NUCLEOTIDE SEQUENCE [LARGE SCALE GENOMIC DNA]</scope>
    <source>
        <strain evidence="3 4">BRFM 1820</strain>
    </source>
</reference>
<evidence type="ECO:0000256" key="1">
    <source>
        <dbReference type="SAM" id="MobiDB-lite"/>
    </source>
</evidence>
<sequence>MHCTAASWILDLRICTLFIHVIAEVTYVSRSHSKHEACTGSPEDVAQLQSAESLFHLSKVKVSAYTSRSTLTTIFRGCRDPGHPEHAKTALGHSDIASESIRLERRPRRCKGAWGCSSQISERLDSRTDDIQTDSKAPDSDSSITGTGTSARSTTRTAYVATACLYYLSAIYKATRITQSPRNEPLDAYTAYGDGDAPRTQS</sequence>
<proteinExistence type="predicted"/>
<dbReference type="Proteomes" id="UP000256964">
    <property type="component" value="Unassembled WGS sequence"/>
</dbReference>
<feature type="region of interest" description="Disordered" evidence="1">
    <location>
        <begin position="125"/>
        <end position="152"/>
    </location>
</feature>
<dbReference type="AlphaFoldDB" id="A0A371CIF5"/>
<feature type="compositionally biased region" description="Low complexity" evidence="1">
    <location>
        <begin position="140"/>
        <end position="152"/>
    </location>
</feature>
<organism evidence="3 4">
    <name type="scientific">Lentinus brumalis</name>
    <dbReference type="NCBI Taxonomy" id="2498619"/>
    <lineage>
        <taxon>Eukaryota</taxon>
        <taxon>Fungi</taxon>
        <taxon>Dikarya</taxon>
        <taxon>Basidiomycota</taxon>
        <taxon>Agaricomycotina</taxon>
        <taxon>Agaricomycetes</taxon>
        <taxon>Polyporales</taxon>
        <taxon>Polyporaceae</taxon>
        <taxon>Lentinus</taxon>
    </lineage>
</organism>
<feature type="chain" id="PRO_5016737022" evidence="2">
    <location>
        <begin position="24"/>
        <end position="202"/>
    </location>
</feature>
<evidence type="ECO:0000313" key="4">
    <source>
        <dbReference type="Proteomes" id="UP000256964"/>
    </source>
</evidence>
<feature type="region of interest" description="Disordered" evidence="1">
    <location>
        <begin position="183"/>
        <end position="202"/>
    </location>
</feature>
<keyword evidence="2" id="KW-0732">Signal</keyword>
<dbReference type="EMBL" id="KZ857594">
    <property type="protein sequence ID" value="RDX40054.1"/>
    <property type="molecule type" value="Genomic_DNA"/>
</dbReference>
<evidence type="ECO:0000313" key="3">
    <source>
        <dbReference type="EMBL" id="RDX40054.1"/>
    </source>
</evidence>
<gene>
    <name evidence="3" type="ORF">OH76DRAFT_461618</name>
</gene>
<keyword evidence="4" id="KW-1185">Reference proteome</keyword>